<dbReference type="Pfam" id="PF13614">
    <property type="entry name" value="AAA_31"/>
    <property type="match status" value="1"/>
</dbReference>
<dbReference type="STRING" id="1666911.HLUCCA11_23805"/>
<evidence type="ECO:0000313" key="3">
    <source>
        <dbReference type="Proteomes" id="UP000050465"/>
    </source>
</evidence>
<dbReference type="InterPro" id="IPR050678">
    <property type="entry name" value="DNA_Partitioning_ATPase"/>
</dbReference>
<dbReference type="SUPFAM" id="SSF52540">
    <property type="entry name" value="P-loop containing nucleoside triphosphate hydrolases"/>
    <property type="match status" value="1"/>
</dbReference>
<dbReference type="AlphaFoldDB" id="A0A0P7Z9C9"/>
<dbReference type="CDD" id="cd02042">
    <property type="entry name" value="ParAB_family"/>
    <property type="match status" value="1"/>
</dbReference>
<dbReference type="InterPro" id="IPR025669">
    <property type="entry name" value="AAA_dom"/>
</dbReference>
<dbReference type="PANTHER" id="PTHR13696:SF99">
    <property type="entry name" value="COBYRINIC ACID AC-DIAMIDE SYNTHASE"/>
    <property type="match status" value="1"/>
</dbReference>
<dbReference type="Proteomes" id="UP000050465">
    <property type="component" value="Unassembled WGS sequence"/>
</dbReference>
<evidence type="ECO:0000313" key="2">
    <source>
        <dbReference type="EMBL" id="KPQ31411.1"/>
    </source>
</evidence>
<dbReference type="PATRIC" id="fig|1666911.3.peg.1424"/>
<comment type="caution">
    <text evidence="2">The sequence shown here is derived from an EMBL/GenBank/DDBJ whole genome shotgun (WGS) entry which is preliminary data.</text>
</comment>
<accession>A0A0P7Z9C9</accession>
<protein>
    <submittedName>
        <fullName evidence="2">Chromosome partitioning protein</fullName>
    </submittedName>
</protein>
<name>A0A0P7Z9C9_9CYAN</name>
<organism evidence="2 3">
    <name type="scientific">Phormidesmis priestleyi Ana</name>
    <dbReference type="NCBI Taxonomy" id="1666911"/>
    <lineage>
        <taxon>Bacteria</taxon>
        <taxon>Bacillati</taxon>
        <taxon>Cyanobacteriota</taxon>
        <taxon>Cyanophyceae</taxon>
        <taxon>Leptolyngbyales</taxon>
        <taxon>Leptolyngbyaceae</taxon>
        <taxon>Phormidesmis</taxon>
    </lineage>
</organism>
<evidence type="ECO:0000259" key="1">
    <source>
        <dbReference type="Pfam" id="PF13614"/>
    </source>
</evidence>
<dbReference type="EMBL" id="LJZR01000105">
    <property type="protein sequence ID" value="KPQ31411.1"/>
    <property type="molecule type" value="Genomic_DNA"/>
</dbReference>
<reference evidence="2 3" key="1">
    <citation type="submission" date="2015-09" db="EMBL/GenBank/DDBJ databases">
        <title>Identification and resolution of microdiversity through metagenomic sequencing of parallel consortia.</title>
        <authorList>
            <person name="Nelson W.C."/>
            <person name="Romine M.F."/>
            <person name="Lindemann S.R."/>
        </authorList>
    </citation>
    <scope>NUCLEOTIDE SEQUENCE [LARGE SCALE GENOMIC DNA]</scope>
    <source>
        <strain evidence="2">Ana</strain>
    </source>
</reference>
<dbReference type="PANTHER" id="PTHR13696">
    <property type="entry name" value="P-LOOP CONTAINING NUCLEOSIDE TRIPHOSPHATE HYDROLASE"/>
    <property type="match status" value="1"/>
</dbReference>
<dbReference type="Gene3D" id="3.40.50.300">
    <property type="entry name" value="P-loop containing nucleotide triphosphate hydrolases"/>
    <property type="match status" value="1"/>
</dbReference>
<feature type="domain" description="AAA" evidence="1">
    <location>
        <begin position="7"/>
        <end position="175"/>
    </location>
</feature>
<gene>
    <name evidence="2" type="primary">parA-9</name>
    <name evidence="2" type="ORF">HLUCCA11_23805</name>
</gene>
<sequence>MSKQQIILAILANAGGVGKTTIAVHLAYALADKGISVGLVDLDPQRALDVFCGLPQVDYEKSVAKVLSKGYQGDWPFITVWDNEKIEVCQGHPAMSQLADELVVRRRGEYALSDKLKSSPTAHDVVILDCPATLGKICENAVAASTHVLIPIQLEMKSISGVADLVQWLLGITKELQLDPAPPILGLVPSLYSKSKSIHRQYLQQLPEVAEQLQVNLYPEVRDSSEFKNASALGLPLQKHRPNHGACEDFLVLANDVAALSRSR</sequence>
<proteinExistence type="predicted"/>
<dbReference type="InterPro" id="IPR027417">
    <property type="entry name" value="P-loop_NTPase"/>
</dbReference>